<reference evidence="4" key="2">
    <citation type="submission" date="2020-09" db="EMBL/GenBank/DDBJ databases">
        <authorList>
            <person name="Sun Q."/>
            <person name="Zhou Y."/>
        </authorList>
    </citation>
    <scope>NUCLEOTIDE SEQUENCE</scope>
    <source>
        <strain evidence="4">CGMCC 1.12408</strain>
    </source>
</reference>
<evidence type="ECO:0000313" key="5">
    <source>
        <dbReference type="Proteomes" id="UP000613512"/>
    </source>
</evidence>
<name>A0A916RVZ5_9BACI</name>
<feature type="region of interest" description="Disordered" evidence="1">
    <location>
        <begin position="23"/>
        <end position="65"/>
    </location>
</feature>
<accession>A0A916RVZ5</accession>
<evidence type="ECO:0000256" key="1">
    <source>
        <dbReference type="SAM" id="MobiDB-lite"/>
    </source>
</evidence>
<evidence type="ECO:0000256" key="2">
    <source>
        <dbReference type="SAM" id="Phobius"/>
    </source>
</evidence>
<dbReference type="Pfam" id="PF13240">
    <property type="entry name" value="Zn_Ribbon_1"/>
    <property type="match status" value="1"/>
</dbReference>
<reference evidence="4" key="1">
    <citation type="journal article" date="2014" name="Int. J. Syst. Evol. Microbiol.">
        <title>Complete genome sequence of Corynebacterium casei LMG S-19264T (=DSM 44701T), isolated from a smear-ripened cheese.</title>
        <authorList>
            <consortium name="US DOE Joint Genome Institute (JGI-PGF)"/>
            <person name="Walter F."/>
            <person name="Albersmeier A."/>
            <person name="Kalinowski J."/>
            <person name="Ruckert C."/>
        </authorList>
    </citation>
    <scope>NUCLEOTIDE SEQUENCE</scope>
    <source>
        <strain evidence="4">CGMCC 1.12408</strain>
    </source>
</reference>
<keyword evidence="2" id="KW-0472">Membrane</keyword>
<keyword evidence="2" id="KW-0812">Transmembrane</keyword>
<evidence type="ECO:0000259" key="3">
    <source>
        <dbReference type="Pfam" id="PF13240"/>
    </source>
</evidence>
<dbReference type="Proteomes" id="UP000613512">
    <property type="component" value="Unassembled WGS sequence"/>
</dbReference>
<organism evidence="4 5">
    <name type="scientific">Ornithinibacillus halotolerans</name>
    <dbReference type="NCBI Taxonomy" id="1274357"/>
    <lineage>
        <taxon>Bacteria</taxon>
        <taxon>Bacillati</taxon>
        <taxon>Bacillota</taxon>
        <taxon>Bacilli</taxon>
        <taxon>Bacillales</taxon>
        <taxon>Bacillaceae</taxon>
        <taxon>Ornithinibacillus</taxon>
    </lineage>
</organism>
<feature type="transmembrane region" description="Helical" evidence="2">
    <location>
        <begin position="85"/>
        <end position="104"/>
    </location>
</feature>
<feature type="compositionally biased region" description="Basic and acidic residues" evidence="1">
    <location>
        <begin position="36"/>
        <end position="46"/>
    </location>
</feature>
<feature type="domain" description="Zinc-ribbon" evidence="3">
    <location>
        <begin position="2"/>
        <end position="24"/>
    </location>
</feature>
<comment type="caution">
    <text evidence="4">The sequence shown here is derived from an EMBL/GenBank/DDBJ whole genome shotgun (WGS) entry which is preliminary data.</text>
</comment>
<gene>
    <name evidence="4" type="ORF">GCM10008025_15590</name>
</gene>
<protein>
    <recommendedName>
        <fullName evidence="3">Zinc-ribbon domain-containing protein</fullName>
    </recommendedName>
</protein>
<dbReference type="InterPro" id="IPR026870">
    <property type="entry name" value="Zinc_ribbon_dom"/>
</dbReference>
<keyword evidence="2" id="KW-1133">Transmembrane helix</keyword>
<feature type="compositionally biased region" description="Polar residues" evidence="1">
    <location>
        <begin position="23"/>
        <end position="35"/>
    </location>
</feature>
<sequence length="415" mass="46470">MFCRQCGEKLLEGSSFCMSCGTEVNSDQPSVTEPPQKNEEIEEKKTPQQPLNPPQKPEEQHQQHTYMPQNNVTTKSSFLSSKLPILIPIISLLVVSTLLVFTFLSEQKKNDTVLELQESAETAALNGDYDSAINQLNEAMEIRPDYEVLRLNIDEITRAQAFSTELEAVRQLLANQDFNSAEQQIGPLKEQANKETSPLFNSFKEIISNEEGNIVIGKLKQEIADLNSVDSLASKLSTLDSLSSPEADSIKEEILTKIVEITSTEVTDFLANNQFAEALNAINKALSYKENDDTLLQLKDQVEQEKLAYEEQAAQDDLHNRTAAVEVTSFTAALEDNGDVTFEGTIKSVATVPIYTIIIYYALFDANDEYVTEGFVYVEPELLEPGDEGYFYGLVEGINEEVLVEIINITWYFDQ</sequence>
<dbReference type="AlphaFoldDB" id="A0A916RVZ5"/>
<proteinExistence type="predicted"/>
<keyword evidence="5" id="KW-1185">Reference proteome</keyword>
<evidence type="ECO:0000313" key="4">
    <source>
        <dbReference type="EMBL" id="GGA72688.1"/>
    </source>
</evidence>
<dbReference type="EMBL" id="BMEY01000006">
    <property type="protein sequence ID" value="GGA72688.1"/>
    <property type="molecule type" value="Genomic_DNA"/>
</dbReference>